<dbReference type="HAMAP" id="MF_00394">
    <property type="entry name" value="NAD_Glyc3P_dehydrog"/>
    <property type="match status" value="1"/>
</dbReference>
<keyword evidence="8 13" id="KW-1208">Phospholipid metabolism</keyword>
<feature type="binding site" evidence="13">
    <location>
        <position position="279"/>
    </location>
    <ligand>
        <name>NADPH</name>
        <dbReference type="ChEBI" id="CHEBI:57783"/>
    </ligand>
</feature>
<feature type="binding site" evidence="15">
    <location>
        <position position="106"/>
    </location>
    <ligand>
        <name>substrate</name>
    </ligand>
</feature>
<comment type="catalytic activity">
    <reaction evidence="9">
        <text>sn-glycerol 3-phosphate + NADP(+) = dihydroxyacetone phosphate + NADPH + H(+)</text>
        <dbReference type="Rhea" id="RHEA:11096"/>
        <dbReference type="ChEBI" id="CHEBI:15378"/>
        <dbReference type="ChEBI" id="CHEBI:57597"/>
        <dbReference type="ChEBI" id="CHEBI:57642"/>
        <dbReference type="ChEBI" id="CHEBI:57783"/>
        <dbReference type="ChEBI" id="CHEBI:58349"/>
        <dbReference type="EC" id="1.1.1.94"/>
    </reaction>
    <physiologicalReaction direction="right-to-left" evidence="9">
        <dbReference type="Rhea" id="RHEA:11098"/>
    </physiologicalReaction>
</comment>
<keyword evidence="4 13" id="KW-0560">Oxidoreductase</keyword>
<dbReference type="AlphaFoldDB" id="A0A1M6CQF6"/>
<evidence type="ECO:0000256" key="12">
    <source>
        <dbReference type="ARBA" id="ARBA00080511"/>
    </source>
</evidence>
<keyword evidence="2 13" id="KW-0444">Lipid biosynthesis</keyword>
<feature type="binding site" evidence="13">
    <location>
        <position position="138"/>
    </location>
    <ligand>
        <name>NADPH</name>
        <dbReference type="ChEBI" id="CHEBI:57783"/>
    </ligand>
</feature>
<feature type="binding site" evidence="13">
    <location>
        <position position="277"/>
    </location>
    <ligand>
        <name>NADPH</name>
        <dbReference type="ChEBI" id="CHEBI:57783"/>
    </ligand>
</feature>
<reference evidence="20 21" key="1">
    <citation type="submission" date="2016-11" db="EMBL/GenBank/DDBJ databases">
        <authorList>
            <person name="Jaros S."/>
            <person name="Januszkiewicz K."/>
            <person name="Wedrychowicz H."/>
        </authorList>
    </citation>
    <scope>NUCLEOTIDE SEQUENCE [LARGE SCALE GENOMIC DNA]</scope>
    <source>
        <strain evidence="20 21">DSM 19022</strain>
    </source>
</reference>
<evidence type="ECO:0000256" key="5">
    <source>
        <dbReference type="ARBA" id="ARBA00023027"/>
    </source>
</evidence>
<evidence type="ECO:0000256" key="16">
    <source>
        <dbReference type="PIRSR" id="PIRSR000114-3"/>
    </source>
</evidence>
<dbReference type="InterPro" id="IPR013328">
    <property type="entry name" value="6PGD_dom2"/>
</dbReference>
<name>A0A1M6CQF6_9FIRM</name>
<evidence type="ECO:0000256" key="13">
    <source>
        <dbReference type="HAMAP-Rule" id="MF_00394"/>
    </source>
</evidence>
<evidence type="ECO:0000256" key="2">
    <source>
        <dbReference type="ARBA" id="ARBA00022516"/>
    </source>
</evidence>
<evidence type="ECO:0000259" key="19">
    <source>
        <dbReference type="Pfam" id="PF07479"/>
    </source>
</evidence>
<dbReference type="STRING" id="1122184.SAMN02745176_00885"/>
<feature type="binding site" evidence="13">
    <location>
        <position position="49"/>
    </location>
    <ligand>
        <name>NADPH</name>
        <dbReference type="ChEBI" id="CHEBI:57783"/>
    </ligand>
</feature>
<dbReference type="InterPro" id="IPR036291">
    <property type="entry name" value="NAD(P)-bd_dom_sf"/>
</dbReference>
<dbReference type="Pfam" id="PF01210">
    <property type="entry name" value="NAD_Gly3P_dh_N"/>
    <property type="match status" value="1"/>
</dbReference>
<feature type="binding site" evidence="15">
    <location>
        <begin position="253"/>
        <end position="254"/>
    </location>
    <ligand>
        <name>substrate</name>
    </ligand>
</feature>
<dbReference type="PRINTS" id="PR00077">
    <property type="entry name" value="GPDHDRGNASE"/>
</dbReference>
<feature type="binding site" evidence="13">
    <location>
        <position position="189"/>
    </location>
    <ligand>
        <name>sn-glycerol 3-phosphate</name>
        <dbReference type="ChEBI" id="CHEBI:57597"/>
    </ligand>
</feature>
<comment type="function">
    <text evidence="13">Catalyzes the reduction of the glycolytic intermediate dihydroxyacetone phosphate (DHAP) to sn-glycerol 3-phosphate (G3P), the key precursor for phospholipid synthesis.</text>
</comment>
<evidence type="ECO:0000256" key="14">
    <source>
        <dbReference type="PIRSR" id="PIRSR000114-1"/>
    </source>
</evidence>
<gene>
    <name evidence="13" type="primary">gpsA</name>
    <name evidence="20" type="ORF">SAMN02745176_00885</name>
</gene>
<dbReference type="Gene3D" id="3.40.50.720">
    <property type="entry name" value="NAD(P)-binding Rossmann-like Domain"/>
    <property type="match status" value="1"/>
</dbReference>
<dbReference type="Pfam" id="PF07479">
    <property type="entry name" value="NAD_Gly3P_dh_C"/>
    <property type="match status" value="1"/>
</dbReference>
<accession>A0A1M6CQF6</accession>
<dbReference type="EC" id="1.1.1.94" evidence="10 13"/>
<protein>
    <recommendedName>
        <fullName evidence="11 13">Glycerol-3-phosphate dehydrogenase [NAD(P)+]</fullName>
        <ecNumber evidence="10 13">1.1.1.94</ecNumber>
    </recommendedName>
    <alternativeName>
        <fullName evidence="13">NAD(P)(+)-dependent glycerol-3-phosphate dehydrogenase</fullName>
    </alternativeName>
    <alternativeName>
        <fullName evidence="12 13">NAD(P)H-dependent dihydroxyacetone-phosphate reductase</fullName>
    </alternativeName>
</protein>
<dbReference type="RefSeq" id="WP_073024931.1">
    <property type="nucleotide sequence ID" value="NZ_FQZS01000005.1"/>
</dbReference>
<dbReference type="GO" id="GO:0046168">
    <property type="term" value="P:glycerol-3-phosphate catabolic process"/>
    <property type="evidence" value="ECO:0007669"/>
    <property type="project" value="InterPro"/>
</dbReference>
<evidence type="ECO:0000256" key="8">
    <source>
        <dbReference type="ARBA" id="ARBA00023264"/>
    </source>
</evidence>
<evidence type="ECO:0000256" key="4">
    <source>
        <dbReference type="ARBA" id="ARBA00023002"/>
    </source>
</evidence>
<evidence type="ECO:0000256" key="1">
    <source>
        <dbReference type="ARBA" id="ARBA00011009"/>
    </source>
</evidence>
<feature type="binding site" evidence="13">
    <location>
        <position position="11"/>
    </location>
    <ligand>
        <name>NADPH</name>
        <dbReference type="ChEBI" id="CHEBI:57783"/>
    </ligand>
</feature>
<dbReference type="GO" id="GO:0006650">
    <property type="term" value="P:glycerophospholipid metabolic process"/>
    <property type="evidence" value="ECO:0007669"/>
    <property type="project" value="UniProtKB-UniRule"/>
</dbReference>
<keyword evidence="6 13" id="KW-0443">Lipid metabolism</keyword>
<feature type="binding site" evidence="13">
    <location>
        <position position="12"/>
    </location>
    <ligand>
        <name>NADPH</name>
        <dbReference type="ChEBI" id="CHEBI:57783"/>
    </ligand>
</feature>
<dbReference type="NCBIfam" id="NF000941">
    <property type="entry name" value="PRK00094.1-3"/>
    <property type="match status" value="1"/>
</dbReference>
<comment type="pathway">
    <text evidence="13">Membrane lipid metabolism; glycerophospholipid metabolism.</text>
</comment>
<dbReference type="EMBL" id="FQZS01000005">
    <property type="protein sequence ID" value="SHI62968.1"/>
    <property type="molecule type" value="Genomic_DNA"/>
</dbReference>
<dbReference type="NCBIfam" id="NF000940">
    <property type="entry name" value="PRK00094.1-2"/>
    <property type="match status" value="1"/>
</dbReference>
<feature type="binding site" evidence="13">
    <location>
        <position position="134"/>
    </location>
    <ligand>
        <name>sn-glycerol 3-phosphate</name>
        <dbReference type="ChEBI" id="CHEBI:57597"/>
    </ligand>
</feature>
<feature type="binding site" evidence="13">
    <location>
        <position position="253"/>
    </location>
    <ligand>
        <name>NADPH</name>
        <dbReference type="ChEBI" id="CHEBI:57783"/>
    </ligand>
</feature>
<dbReference type="PROSITE" id="PS00957">
    <property type="entry name" value="NAD_G3PDH"/>
    <property type="match status" value="1"/>
</dbReference>
<feature type="domain" description="Glycerol-3-phosphate dehydrogenase NAD-dependent N-terminal" evidence="18">
    <location>
        <begin position="3"/>
        <end position="157"/>
    </location>
</feature>
<dbReference type="InterPro" id="IPR006168">
    <property type="entry name" value="G3P_DH_NAD-dep"/>
</dbReference>
<feature type="binding site" evidence="16">
    <location>
        <begin position="8"/>
        <end position="13"/>
    </location>
    <ligand>
        <name>NAD(+)</name>
        <dbReference type="ChEBI" id="CHEBI:57540"/>
    </ligand>
</feature>
<dbReference type="PANTHER" id="PTHR11728">
    <property type="entry name" value="GLYCEROL-3-PHOSPHATE DEHYDROGENASE"/>
    <property type="match status" value="1"/>
</dbReference>
<dbReference type="PANTHER" id="PTHR11728:SF1">
    <property type="entry name" value="GLYCEROL-3-PHOSPHATE DEHYDROGENASE [NAD(+)] 2, CHLOROPLASTIC"/>
    <property type="match status" value="1"/>
</dbReference>
<feature type="binding site" evidence="16">
    <location>
        <position position="138"/>
    </location>
    <ligand>
        <name>NAD(+)</name>
        <dbReference type="ChEBI" id="CHEBI:57540"/>
    </ligand>
</feature>
<comment type="catalytic activity">
    <reaction evidence="13">
        <text>sn-glycerol 3-phosphate + NAD(+) = dihydroxyacetone phosphate + NADH + H(+)</text>
        <dbReference type="Rhea" id="RHEA:11092"/>
        <dbReference type="ChEBI" id="CHEBI:15378"/>
        <dbReference type="ChEBI" id="CHEBI:57540"/>
        <dbReference type="ChEBI" id="CHEBI:57597"/>
        <dbReference type="ChEBI" id="CHEBI:57642"/>
        <dbReference type="ChEBI" id="CHEBI:57945"/>
        <dbReference type="EC" id="1.1.1.94"/>
    </reaction>
</comment>
<feature type="binding site" evidence="13">
    <location>
        <position position="32"/>
    </location>
    <ligand>
        <name>NADPH</name>
        <dbReference type="ChEBI" id="CHEBI:57783"/>
    </ligand>
</feature>
<dbReference type="GO" id="GO:0008654">
    <property type="term" value="P:phospholipid biosynthetic process"/>
    <property type="evidence" value="ECO:0007669"/>
    <property type="project" value="UniProtKB-KW"/>
</dbReference>
<dbReference type="InterPro" id="IPR006109">
    <property type="entry name" value="G3P_DH_NAD-dep_C"/>
</dbReference>
<dbReference type="FunFam" id="3.40.50.720:FF:000019">
    <property type="entry name" value="Glycerol-3-phosphate dehydrogenase [NAD(P)+]"/>
    <property type="match status" value="1"/>
</dbReference>
<keyword evidence="3 13" id="KW-0521">NADP</keyword>
<dbReference type="GO" id="GO:0005975">
    <property type="term" value="P:carbohydrate metabolic process"/>
    <property type="evidence" value="ECO:0007669"/>
    <property type="project" value="InterPro"/>
</dbReference>
<evidence type="ECO:0000256" key="6">
    <source>
        <dbReference type="ARBA" id="ARBA00023098"/>
    </source>
</evidence>
<evidence type="ECO:0000313" key="21">
    <source>
        <dbReference type="Proteomes" id="UP000184442"/>
    </source>
</evidence>
<feature type="binding site" evidence="13">
    <location>
        <position position="253"/>
    </location>
    <ligand>
        <name>sn-glycerol 3-phosphate</name>
        <dbReference type="ChEBI" id="CHEBI:57597"/>
    </ligand>
</feature>
<proteinExistence type="inferred from homology"/>
<dbReference type="PIRSF" id="PIRSF000114">
    <property type="entry name" value="Glycerol-3-P_dh"/>
    <property type="match status" value="1"/>
</dbReference>
<dbReference type="GO" id="GO:0046167">
    <property type="term" value="P:glycerol-3-phosphate biosynthetic process"/>
    <property type="evidence" value="ECO:0007669"/>
    <property type="project" value="UniProtKB-UniRule"/>
</dbReference>
<feature type="binding site" evidence="16">
    <location>
        <position position="253"/>
    </location>
    <ligand>
        <name>NAD(+)</name>
        <dbReference type="ChEBI" id="CHEBI:57540"/>
    </ligand>
</feature>
<feature type="binding site" evidence="13">
    <location>
        <position position="106"/>
    </location>
    <ligand>
        <name>sn-glycerol 3-phosphate</name>
        <dbReference type="ChEBI" id="CHEBI:57597"/>
    </ligand>
</feature>
<organism evidence="20 21">
    <name type="scientific">Lutispora thermophila DSM 19022</name>
    <dbReference type="NCBI Taxonomy" id="1122184"/>
    <lineage>
        <taxon>Bacteria</taxon>
        <taxon>Bacillati</taxon>
        <taxon>Bacillota</taxon>
        <taxon>Clostridia</taxon>
        <taxon>Lutisporales</taxon>
        <taxon>Lutisporaceae</taxon>
        <taxon>Lutispora</taxon>
    </lineage>
</organism>
<comment type="subcellular location">
    <subcellularLocation>
        <location evidence="13">Cytoplasm</location>
    </subcellularLocation>
</comment>
<feature type="binding site" evidence="13">
    <location>
        <position position="242"/>
    </location>
    <ligand>
        <name>sn-glycerol 3-phosphate</name>
        <dbReference type="ChEBI" id="CHEBI:57597"/>
    </ligand>
</feature>
<evidence type="ECO:0000259" key="18">
    <source>
        <dbReference type="Pfam" id="PF01210"/>
    </source>
</evidence>
<dbReference type="Proteomes" id="UP000184442">
    <property type="component" value="Unassembled WGS sequence"/>
</dbReference>
<feature type="domain" description="Glycerol-3-phosphate dehydrogenase NAD-dependent C-terminal" evidence="19">
    <location>
        <begin position="178"/>
        <end position="318"/>
    </location>
</feature>
<dbReference type="GO" id="GO:0051287">
    <property type="term" value="F:NAD binding"/>
    <property type="evidence" value="ECO:0007669"/>
    <property type="project" value="InterPro"/>
</dbReference>
<dbReference type="InterPro" id="IPR011128">
    <property type="entry name" value="G3P_DH_NAD-dep_N"/>
</dbReference>
<dbReference type="SUPFAM" id="SSF48179">
    <property type="entry name" value="6-phosphogluconate dehydrogenase C-terminal domain-like"/>
    <property type="match status" value="1"/>
</dbReference>
<keyword evidence="7 13" id="KW-0594">Phospholipid biosynthesis</keyword>
<dbReference type="InterPro" id="IPR008927">
    <property type="entry name" value="6-PGluconate_DH-like_C_sf"/>
</dbReference>
<dbReference type="SUPFAM" id="SSF51735">
    <property type="entry name" value="NAD(P)-binding Rossmann-fold domains"/>
    <property type="match status" value="1"/>
</dbReference>
<sequence length="344" mass="37887">MSKISIIGSGSWGTANAISLANKGLDVKLWVRNKELLEIMMGKRENTTYLPGVKLPSNIKVSNDLEYCCKEADIIVLGTPSHAVRDTVQNIKKYINDDQYIVNLAKGIENDSLCRMSQIIEEYLPYNPIAVLSGPNHAEEVARNMPSATVVSSKYKRVAEFIQDTFMTPWFRVYINPDIVGVEIGGALKNIIALGAGISDGLGYGDNTKTALMTRGIVEIARLGVAMGARQSTFNGLSGVGDLFVTCTSIHSRNRRAGIAIGQGKSVEEVLNSTKMVVEGVRTSKSAYQLSKKLNIEMPITQEIYGVLFQGFNVKESVMKLMTRNKTHEMEDLMEKEPIVWKDA</sequence>
<feature type="binding site" evidence="13">
    <location>
        <position position="106"/>
    </location>
    <ligand>
        <name>NADPH</name>
        <dbReference type="ChEBI" id="CHEBI:57783"/>
    </ligand>
</feature>
<evidence type="ECO:0000256" key="7">
    <source>
        <dbReference type="ARBA" id="ARBA00023209"/>
    </source>
</evidence>
<evidence type="ECO:0000313" key="20">
    <source>
        <dbReference type="EMBL" id="SHI62968.1"/>
    </source>
</evidence>
<dbReference type="GO" id="GO:0141152">
    <property type="term" value="F:glycerol-3-phosphate dehydrogenase (NAD+) activity"/>
    <property type="evidence" value="ECO:0007669"/>
    <property type="project" value="RHEA"/>
</dbReference>
<dbReference type="GO" id="GO:0141153">
    <property type="term" value="F:glycerol-3-phosphate dehydrogenase (NADP+) activity"/>
    <property type="evidence" value="ECO:0007669"/>
    <property type="project" value="RHEA"/>
</dbReference>
<dbReference type="OrthoDB" id="9812273at2"/>
<dbReference type="Gene3D" id="1.10.1040.10">
    <property type="entry name" value="N-(1-d-carboxylethyl)-l-norvaline Dehydrogenase, domain 2"/>
    <property type="match status" value="1"/>
</dbReference>
<evidence type="ECO:0000256" key="3">
    <source>
        <dbReference type="ARBA" id="ARBA00022857"/>
    </source>
</evidence>
<evidence type="ECO:0000256" key="15">
    <source>
        <dbReference type="PIRSR" id="PIRSR000114-2"/>
    </source>
</evidence>
<dbReference type="FunFam" id="1.10.1040.10:FF:000001">
    <property type="entry name" value="Glycerol-3-phosphate dehydrogenase [NAD(P)+]"/>
    <property type="match status" value="1"/>
</dbReference>
<feature type="active site" description="Proton acceptor" evidence="13 14">
    <location>
        <position position="189"/>
    </location>
</feature>
<keyword evidence="5 13" id="KW-0520">NAD</keyword>
<feature type="binding site" evidence="13">
    <location>
        <position position="254"/>
    </location>
    <ligand>
        <name>sn-glycerol 3-phosphate</name>
        <dbReference type="ChEBI" id="CHEBI:57597"/>
    </ligand>
</feature>
<evidence type="ECO:0000256" key="9">
    <source>
        <dbReference type="ARBA" id="ARBA00052716"/>
    </source>
</evidence>
<dbReference type="UniPathway" id="UPA00940"/>
<feature type="binding site" evidence="13">
    <location>
        <position position="252"/>
    </location>
    <ligand>
        <name>sn-glycerol 3-phosphate</name>
        <dbReference type="ChEBI" id="CHEBI:57597"/>
    </ligand>
</feature>
<keyword evidence="13" id="KW-0963">Cytoplasm</keyword>
<dbReference type="NCBIfam" id="NF000942">
    <property type="entry name" value="PRK00094.1-4"/>
    <property type="match status" value="1"/>
</dbReference>
<keyword evidence="13" id="KW-0547">Nucleotide-binding</keyword>
<evidence type="ECO:0000256" key="11">
    <source>
        <dbReference type="ARBA" id="ARBA00069372"/>
    </source>
</evidence>
<evidence type="ECO:0000256" key="17">
    <source>
        <dbReference type="RuleBase" id="RU000437"/>
    </source>
</evidence>
<dbReference type="GO" id="GO:0005829">
    <property type="term" value="C:cytosol"/>
    <property type="evidence" value="ECO:0007669"/>
    <property type="project" value="TreeGrafter"/>
</dbReference>
<evidence type="ECO:0000256" key="10">
    <source>
        <dbReference type="ARBA" id="ARBA00066687"/>
    </source>
</evidence>
<keyword evidence="21" id="KW-1185">Reference proteome</keyword>
<comment type="caution">
    <text evidence="13">Lacks conserved residue(s) required for the propagation of feature annotation.</text>
</comment>
<comment type="similarity">
    <text evidence="1 13 17">Belongs to the NAD-dependent glycerol-3-phosphate dehydrogenase family.</text>
</comment>